<gene>
    <name evidence="1" type="ORF">G5I_06758</name>
</gene>
<dbReference type="EMBL" id="GL888217">
    <property type="protein sequence ID" value="EGI64569.1"/>
    <property type="molecule type" value="Genomic_DNA"/>
</dbReference>
<reference evidence="1" key="1">
    <citation type="submission" date="2011-02" db="EMBL/GenBank/DDBJ databases">
        <title>The genome of the leaf-cutting ant Acromyrmex echinatior suggests key adaptations to social evolution and fungus farming.</title>
        <authorList>
            <person name="Nygaard S."/>
            <person name="Zhang G."/>
        </authorList>
    </citation>
    <scope>NUCLEOTIDE SEQUENCE</scope>
</reference>
<dbReference type="InParanoid" id="F4WLX6"/>
<accession>F4WLX6</accession>
<dbReference type="Proteomes" id="UP000007755">
    <property type="component" value="Unassembled WGS sequence"/>
</dbReference>
<proteinExistence type="predicted"/>
<keyword evidence="2" id="KW-1185">Reference proteome</keyword>
<evidence type="ECO:0000313" key="2">
    <source>
        <dbReference type="Proteomes" id="UP000007755"/>
    </source>
</evidence>
<evidence type="ECO:0000313" key="1">
    <source>
        <dbReference type="EMBL" id="EGI64569.1"/>
    </source>
</evidence>
<dbReference type="AlphaFoldDB" id="F4WLX6"/>
<organism evidence="2">
    <name type="scientific">Acromyrmex echinatior</name>
    <name type="common">Panamanian leafcutter ant</name>
    <name type="synonym">Acromyrmex octospinosus echinatior</name>
    <dbReference type="NCBI Taxonomy" id="103372"/>
    <lineage>
        <taxon>Eukaryota</taxon>
        <taxon>Metazoa</taxon>
        <taxon>Ecdysozoa</taxon>
        <taxon>Arthropoda</taxon>
        <taxon>Hexapoda</taxon>
        <taxon>Insecta</taxon>
        <taxon>Pterygota</taxon>
        <taxon>Neoptera</taxon>
        <taxon>Endopterygota</taxon>
        <taxon>Hymenoptera</taxon>
        <taxon>Apocrita</taxon>
        <taxon>Aculeata</taxon>
        <taxon>Formicoidea</taxon>
        <taxon>Formicidae</taxon>
        <taxon>Myrmicinae</taxon>
        <taxon>Acromyrmex</taxon>
    </lineage>
</organism>
<sequence length="119" mass="13237">MAEVDERKFGNEYVSDLVTLGYVQSACKTGKGQGVKRKRDRINKLPCQSELRSSETRDTFNVTSTSANFCDMKDFPMILPLANVVFVKTDTGRLRIEVAGVIEDRFNLLITPFQAGVAA</sequence>
<name>F4WLX6_ACREC</name>
<protein>
    <submittedName>
        <fullName evidence="1">Uncharacterized protein</fullName>
    </submittedName>
</protein>